<protein>
    <submittedName>
        <fullName evidence="1">Uncharacterized protein</fullName>
    </submittedName>
</protein>
<dbReference type="RefSeq" id="WP_198100918.1">
    <property type="nucleotide sequence ID" value="NZ_JAEDAL010000004.1"/>
</dbReference>
<accession>A0A931IXD3</accession>
<gene>
    <name evidence="1" type="ORF">I7X43_10695</name>
</gene>
<dbReference type="Proteomes" id="UP000620139">
    <property type="component" value="Unassembled WGS sequence"/>
</dbReference>
<dbReference type="AlphaFoldDB" id="A0A931IXD3"/>
<comment type="caution">
    <text evidence="1">The sequence shown here is derived from an EMBL/GenBank/DDBJ whole genome shotgun (WGS) entry which is preliminary data.</text>
</comment>
<name>A0A931IXD3_9BURK</name>
<dbReference type="EMBL" id="JAEDAL010000004">
    <property type="protein sequence ID" value="MBH9553316.1"/>
    <property type="molecule type" value="Genomic_DNA"/>
</dbReference>
<evidence type="ECO:0000313" key="2">
    <source>
        <dbReference type="Proteomes" id="UP000620139"/>
    </source>
</evidence>
<organism evidence="1 2">
    <name type="scientific">Inhella gelatinilytica</name>
    <dbReference type="NCBI Taxonomy" id="2795030"/>
    <lineage>
        <taxon>Bacteria</taxon>
        <taxon>Pseudomonadati</taxon>
        <taxon>Pseudomonadota</taxon>
        <taxon>Betaproteobacteria</taxon>
        <taxon>Burkholderiales</taxon>
        <taxon>Sphaerotilaceae</taxon>
        <taxon>Inhella</taxon>
    </lineage>
</organism>
<reference evidence="1" key="1">
    <citation type="submission" date="2020-12" db="EMBL/GenBank/DDBJ databases">
        <title>The genome sequence of Inhella sp. 4Y17.</title>
        <authorList>
            <person name="Liu Y."/>
        </authorList>
    </citation>
    <scope>NUCLEOTIDE SEQUENCE</scope>
    <source>
        <strain evidence="1">4Y10</strain>
    </source>
</reference>
<evidence type="ECO:0000313" key="1">
    <source>
        <dbReference type="EMBL" id="MBH9553316.1"/>
    </source>
</evidence>
<proteinExistence type="predicted"/>
<keyword evidence="2" id="KW-1185">Reference proteome</keyword>
<sequence>MQWALKLTDAQAQQALDRWLANQGAWGLDLHNYAHLPPEWTQSVHCTSRGLLGELVAQGGLVLSAHSQHHNRLGAFLGDSGVPVWGVAGPEEGSPYQPWTGRYVRLINGGSEARFGGGRYVFTDNLRGLVRDCRHAFERGHAVVSVSDVPLGSPQSVGVSIFGRELPVATALIDLALSAGAPIWAAIMVSDLEGGHTVRMVRLTAIDTPAVVRAYGAVLEGWLREEPWFWQGWAWWLNLPALDPEVSGTPIEIAERLEHFMQARPVASRGTRWLRRIGAWQERVAPLMRP</sequence>